<organism evidence="2 3">
    <name type="scientific">Colletotrichum tanaceti</name>
    <dbReference type="NCBI Taxonomy" id="1306861"/>
    <lineage>
        <taxon>Eukaryota</taxon>
        <taxon>Fungi</taxon>
        <taxon>Dikarya</taxon>
        <taxon>Ascomycota</taxon>
        <taxon>Pezizomycotina</taxon>
        <taxon>Sordariomycetes</taxon>
        <taxon>Hypocreomycetidae</taxon>
        <taxon>Glomerellales</taxon>
        <taxon>Glomerellaceae</taxon>
        <taxon>Colletotrichum</taxon>
        <taxon>Colletotrichum destructivum species complex</taxon>
    </lineage>
</organism>
<evidence type="ECO:0000313" key="2">
    <source>
        <dbReference type="EMBL" id="TKW50584.1"/>
    </source>
</evidence>
<proteinExistence type="predicted"/>
<evidence type="ECO:0000256" key="1">
    <source>
        <dbReference type="SAM" id="SignalP"/>
    </source>
</evidence>
<feature type="chain" id="PRO_5020282740" evidence="1">
    <location>
        <begin position="27"/>
        <end position="39"/>
    </location>
</feature>
<evidence type="ECO:0000313" key="3">
    <source>
        <dbReference type="Proteomes" id="UP000310108"/>
    </source>
</evidence>
<dbReference type="EMBL" id="PJEX01000379">
    <property type="protein sequence ID" value="TKW50584.1"/>
    <property type="molecule type" value="Genomic_DNA"/>
</dbReference>
<comment type="caution">
    <text evidence="2">The sequence shown here is derived from an EMBL/GenBank/DDBJ whole genome shotgun (WGS) entry which is preliminary data.</text>
</comment>
<dbReference type="Proteomes" id="UP000310108">
    <property type="component" value="Unassembled WGS sequence"/>
</dbReference>
<keyword evidence="3" id="KW-1185">Reference proteome</keyword>
<accession>A0A4U6X683</accession>
<gene>
    <name evidence="2" type="ORF">CTA1_3825</name>
</gene>
<sequence length="39" mass="4156">MSFLAVAVPVTRDLIVLILLPLMTLATEMPDIQDADGGD</sequence>
<feature type="signal peptide" evidence="1">
    <location>
        <begin position="1"/>
        <end position="26"/>
    </location>
</feature>
<name>A0A4U6X683_9PEZI</name>
<protein>
    <submittedName>
        <fullName evidence="2">Uncharacterized protein</fullName>
    </submittedName>
</protein>
<dbReference type="AlphaFoldDB" id="A0A4U6X683"/>
<keyword evidence="1" id="KW-0732">Signal</keyword>
<reference evidence="2 3" key="1">
    <citation type="journal article" date="2019" name="PLoS ONE">
        <title>Comparative genome analysis indicates high evolutionary potential of pathogenicity genes in Colletotrichum tanaceti.</title>
        <authorList>
            <person name="Lelwala R.V."/>
            <person name="Korhonen P.K."/>
            <person name="Young N.D."/>
            <person name="Scott J.B."/>
            <person name="Ades P.A."/>
            <person name="Gasser R.B."/>
            <person name="Taylor P.W.J."/>
        </authorList>
    </citation>
    <scope>NUCLEOTIDE SEQUENCE [LARGE SCALE GENOMIC DNA]</scope>
    <source>
        <strain evidence="2">BRIP57314</strain>
    </source>
</reference>